<evidence type="ECO:0000256" key="7">
    <source>
        <dbReference type="SAM" id="MobiDB-lite"/>
    </source>
</evidence>
<name>A0A3Q1G3F3_9TELE</name>
<dbReference type="GO" id="GO:0000045">
    <property type="term" value="P:autophagosome assembly"/>
    <property type="evidence" value="ECO:0007669"/>
    <property type="project" value="TreeGrafter"/>
</dbReference>
<dbReference type="Pfam" id="PF03987">
    <property type="entry name" value="Autophagy_act_C"/>
    <property type="match status" value="1"/>
</dbReference>
<feature type="compositionally biased region" description="Basic and acidic residues" evidence="7">
    <location>
        <begin position="151"/>
        <end position="166"/>
    </location>
</feature>
<reference evidence="8" key="2">
    <citation type="submission" date="2025-09" db="UniProtKB">
        <authorList>
            <consortium name="Ensembl"/>
        </authorList>
    </citation>
    <scope>IDENTIFICATION</scope>
</reference>
<dbReference type="AlphaFoldDB" id="A0A3Q1G3F3"/>
<dbReference type="GO" id="GO:0005829">
    <property type="term" value="C:cytosol"/>
    <property type="evidence" value="ECO:0007669"/>
    <property type="project" value="TreeGrafter"/>
</dbReference>
<evidence type="ECO:0000313" key="9">
    <source>
        <dbReference type="Proteomes" id="UP000257200"/>
    </source>
</evidence>
<dbReference type="PANTHER" id="PTHR14957">
    <property type="entry name" value="UBIQUITIN-LIKE-CONJUGATING ENZYME ATG10"/>
    <property type="match status" value="1"/>
</dbReference>
<dbReference type="InterPro" id="IPR007135">
    <property type="entry name" value="Atg3/Atg10"/>
</dbReference>
<dbReference type="STRING" id="80966.ENSAPOP00000025141"/>
<keyword evidence="4" id="KW-0833">Ubl conjugation pathway</keyword>
<evidence type="ECO:0000256" key="3">
    <source>
        <dbReference type="ARBA" id="ARBA00022679"/>
    </source>
</evidence>
<keyword evidence="5" id="KW-0072">Autophagy</keyword>
<sequence>MHVWNRIKLPDKFSPVKCDALLLGSGISFIRASKSGTKIWHVSLPAATTQQQHSGVETSQPGRGGAHVISRPGREILCLHEYVRYSHVDHPPSSKMSWYVLDEEKFHHCCQLLLQQSEQLRDGWIWEVVQGSKEGYLKKTALRSVTLDSKAAQKQERSGSDSEPHTSCHSSVKPHGQEGEQPDCIRDEVDDEDAGICTVTESSSQVLQFEYHILYSCSYGSPVLYFRAFTLEGRSLSLEEVWSSVHPNFRLRLQNSPLNTITQQEHPLLGQPFFVLHPCKTEEFMRPVLQAAQDQHRPVNYVLSWLSVVGPVVGLDMPLKYSTVVHPAASLSSTEPD</sequence>
<evidence type="ECO:0000256" key="6">
    <source>
        <dbReference type="ARBA" id="ARBA00029833"/>
    </source>
</evidence>
<keyword evidence="9" id="KW-1185">Reference proteome</keyword>
<dbReference type="GO" id="GO:0061651">
    <property type="term" value="F:Atg12 conjugating enzyme activity"/>
    <property type="evidence" value="ECO:0007669"/>
    <property type="project" value="TreeGrafter"/>
</dbReference>
<keyword evidence="3" id="KW-0808">Transferase</keyword>
<evidence type="ECO:0000313" key="8">
    <source>
        <dbReference type="Ensembl" id="ENSAPOP00000025141.1"/>
    </source>
</evidence>
<proteinExistence type="inferred from homology"/>
<dbReference type="PANTHER" id="PTHR14957:SF1">
    <property type="entry name" value="UBIQUITIN-LIKE-CONJUGATING ENZYME ATG10"/>
    <property type="match status" value="1"/>
</dbReference>
<dbReference type="Gene3D" id="3.30.1460.50">
    <property type="match status" value="1"/>
</dbReference>
<evidence type="ECO:0000256" key="4">
    <source>
        <dbReference type="ARBA" id="ARBA00022786"/>
    </source>
</evidence>
<dbReference type="InParanoid" id="A0A3Q1G3F3"/>
<dbReference type="GO" id="GO:0000422">
    <property type="term" value="P:autophagy of mitochondrion"/>
    <property type="evidence" value="ECO:0007669"/>
    <property type="project" value="TreeGrafter"/>
</dbReference>
<dbReference type="GO" id="GO:0032446">
    <property type="term" value="P:protein modification by small protein conjugation"/>
    <property type="evidence" value="ECO:0007669"/>
    <property type="project" value="TreeGrafter"/>
</dbReference>
<evidence type="ECO:0000256" key="1">
    <source>
        <dbReference type="ARBA" id="ARBA00005696"/>
    </source>
</evidence>
<feature type="region of interest" description="Disordered" evidence="7">
    <location>
        <begin position="148"/>
        <end position="183"/>
    </location>
</feature>
<organism evidence="8 9">
    <name type="scientific">Acanthochromis polyacanthus</name>
    <name type="common">spiny chromis</name>
    <dbReference type="NCBI Taxonomy" id="80966"/>
    <lineage>
        <taxon>Eukaryota</taxon>
        <taxon>Metazoa</taxon>
        <taxon>Chordata</taxon>
        <taxon>Craniata</taxon>
        <taxon>Vertebrata</taxon>
        <taxon>Euteleostomi</taxon>
        <taxon>Actinopterygii</taxon>
        <taxon>Neopterygii</taxon>
        <taxon>Teleostei</taxon>
        <taxon>Neoteleostei</taxon>
        <taxon>Acanthomorphata</taxon>
        <taxon>Ovalentaria</taxon>
        <taxon>Pomacentridae</taxon>
        <taxon>Acanthochromis</taxon>
    </lineage>
</organism>
<comment type="similarity">
    <text evidence="1">Belongs to the ATG10 family.</text>
</comment>
<accession>A0A3Q1G3F3</accession>
<dbReference type="Proteomes" id="UP000257200">
    <property type="component" value="Unplaced"/>
</dbReference>
<protein>
    <recommendedName>
        <fullName evidence="2">Ubiquitin-like-conjugating enzyme ATG10</fullName>
    </recommendedName>
    <alternativeName>
        <fullName evidence="6">Autophagy-related protein 10</fullName>
    </alternativeName>
</protein>
<evidence type="ECO:0000256" key="2">
    <source>
        <dbReference type="ARBA" id="ARBA00021099"/>
    </source>
</evidence>
<evidence type="ECO:0000256" key="5">
    <source>
        <dbReference type="ARBA" id="ARBA00023006"/>
    </source>
</evidence>
<dbReference type="Ensembl" id="ENSAPOT00000007079.1">
    <property type="protein sequence ID" value="ENSAPOP00000025141.1"/>
    <property type="gene ID" value="ENSAPOG00000007979.1"/>
</dbReference>
<dbReference type="GeneTree" id="ENSGT00390000000924"/>
<reference evidence="8" key="1">
    <citation type="submission" date="2025-08" db="UniProtKB">
        <authorList>
            <consortium name="Ensembl"/>
        </authorList>
    </citation>
    <scope>IDENTIFICATION</scope>
</reference>